<proteinExistence type="predicted"/>
<evidence type="ECO:0000313" key="2">
    <source>
        <dbReference type="Proteomes" id="UP000045706"/>
    </source>
</evidence>
<protein>
    <submittedName>
        <fullName evidence="1">Uncharacterized protein</fullName>
    </submittedName>
</protein>
<accession>A0A0G4NLD8</accession>
<dbReference type="Proteomes" id="UP000045706">
    <property type="component" value="Unassembled WGS sequence"/>
</dbReference>
<dbReference type="EMBL" id="CVQI01036384">
    <property type="protein sequence ID" value="CRK47262.1"/>
    <property type="molecule type" value="Genomic_DNA"/>
</dbReference>
<gene>
    <name evidence="1" type="ORF">BN1723_007439</name>
</gene>
<reference evidence="2" key="1">
    <citation type="submission" date="2015-05" db="EMBL/GenBank/DDBJ databases">
        <authorList>
            <person name="Fogelqvist Johan"/>
        </authorList>
    </citation>
    <scope>NUCLEOTIDE SEQUENCE [LARGE SCALE GENOMIC DNA]</scope>
</reference>
<name>A0A0G4NLD8_VERLO</name>
<evidence type="ECO:0000313" key="1">
    <source>
        <dbReference type="EMBL" id="CRK47262.1"/>
    </source>
</evidence>
<organism evidence="1 2">
    <name type="scientific">Verticillium longisporum</name>
    <name type="common">Verticillium dahliae var. longisporum</name>
    <dbReference type="NCBI Taxonomy" id="100787"/>
    <lineage>
        <taxon>Eukaryota</taxon>
        <taxon>Fungi</taxon>
        <taxon>Dikarya</taxon>
        <taxon>Ascomycota</taxon>
        <taxon>Pezizomycotina</taxon>
        <taxon>Sordariomycetes</taxon>
        <taxon>Hypocreomycetidae</taxon>
        <taxon>Glomerellales</taxon>
        <taxon>Plectosphaerellaceae</taxon>
        <taxon>Verticillium</taxon>
    </lineage>
</organism>
<sequence length="129" mass="14172">MSPVADCSSPSRPTIRLAEGPVDQMFIKNAVTLADQNPKWSGVFFAKFLGGYYEQVALGNCSDEGDAAMESSSLRDPETEILLHRIYLRAAENYRQCHQLQDAATDLEVAGIDGSAYLTDLVEVLKRNS</sequence>
<dbReference type="AlphaFoldDB" id="A0A0G4NLD8"/>